<dbReference type="Pfam" id="PF02749">
    <property type="entry name" value="QRPTase_N"/>
    <property type="match status" value="1"/>
</dbReference>
<dbReference type="Gene3D" id="3.90.1170.20">
    <property type="entry name" value="Quinolinate phosphoribosyl transferase, N-terminal domain"/>
    <property type="match status" value="1"/>
</dbReference>
<evidence type="ECO:0000256" key="1">
    <source>
        <dbReference type="ARBA" id="ARBA00022679"/>
    </source>
</evidence>
<dbReference type="Pfam" id="PF01729">
    <property type="entry name" value="QRPTase_C"/>
    <property type="match status" value="1"/>
</dbReference>
<evidence type="ECO:0000313" key="5">
    <source>
        <dbReference type="EMBL" id="HHK68398.1"/>
    </source>
</evidence>
<dbReference type="Gene3D" id="3.20.20.70">
    <property type="entry name" value="Aldolase class I"/>
    <property type="match status" value="1"/>
</dbReference>
<keyword evidence="5" id="KW-0328">Glycosyltransferase</keyword>
<organism evidence="5">
    <name type="scientific">Caldiarchaeum subterraneum</name>
    <dbReference type="NCBI Taxonomy" id="311458"/>
    <lineage>
        <taxon>Archaea</taxon>
        <taxon>Nitrososphaerota</taxon>
        <taxon>Candidatus Caldarchaeales</taxon>
        <taxon>Candidatus Caldarchaeaceae</taxon>
        <taxon>Candidatus Caldarchaeum</taxon>
    </lineage>
</organism>
<dbReference type="InterPro" id="IPR041619">
    <property type="entry name" value="NAPRTase_C"/>
</dbReference>
<dbReference type="AlphaFoldDB" id="A0A7C5L9N5"/>
<proteinExistence type="predicted"/>
<dbReference type="PANTHER" id="PTHR43202">
    <property type="entry name" value="NICOTINATE-NUCLEOTIDE PYROPHOSPHORYLASE"/>
    <property type="match status" value="1"/>
</dbReference>
<evidence type="ECO:0000259" key="4">
    <source>
        <dbReference type="Pfam" id="PF17956"/>
    </source>
</evidence>
<dbReference type="InterPro" id="IPR013785">
    <property type="entry name" value="Aldolase_TIM"/>
</dbReference>
<dbReference type="InterPro" id="IPR035809">
    <property type="entry name" value="NAPRTase_arc-type"/>
</dbReference>
<feature type="domain" description="Quinolinate phosphoribosyl transferase N-terminal" evidence="3">
    <location>
        <begin position="22"/>
        <end position="117"/>
    </location>
</feature>
<dbReference type="EMBL" id="DRWN01000031">
    <property type="protein sequence ID" value="HHK68398.1"/>
    <property type="molecule type" value="Genomic_DNA"/>
</dbReference>
<dbReference type="SUPFAM" id="SSF54675">
    <property type="entry name" value="Nicotinate/Quinolinate PRTase N-terminal domain-like"/>
    <property type="match status" value="1"/>
</dbReference>
<gene>
    <name evidence="5" type="ORF">ENM11_04495</name>
</gene>
<dbReference type="EC" id="6.3.4.21" evidence="5"/>
<dbReference type="SUPFAM" id="SSF51690">
    <property type="entry name" value="Nicotinate/Quinolinate PRTase C-terminal domain-like"/>
    <property type="match status" value="1"/>
</dbReference>
<dbReference type="Pfam" id="PF17956">
    <property type="entry name" value="NAPRTase_C"/>
    <property type="match status" value="1"/>
</dbReference>
<feature type="domain" description="Quinolinate phosphoribosyl transferase C-terminal" evidence="2">
    <location>
        <begin position="119"/>
        <end position="307"/>
    </location>
</feature>
<dbReference type="CDD" id="cd01571">
    <property type="entry name" value="NAPRTase_B"/>
    <property type="match status" value="1"/>
</dbReference>
<comment type="caution">
    <text evidence="5">The sequence shown here is derived from an EMBL/GenBank/DDBJ whole genome shotgun (WGS) entry which is preliminary data.</text>
</comment>
<dbReference type="InterPro" id="IPR037128">
    <property type="entry name" value="Quinolinate_PRibosylTase_N_sf"/>
</dbReference>
<accession>A0A7C5L9N5</accession>
<dbReference type="GO" id="GO:0004514">
    <property type="term" value="F:nicotinate-nucleotide diphosphorylase (carboxylating) activity"/>
    <property type="evidence" value="ECO:0007669"/>
    <property type="project" value="InterPro"/>
</dbReference>
<dbReference type="InterPro" id="IPR036068">
    <property type="entry name" value="Nicotinate_pribotase-like_C"/>
</dbReference>
<dbReference type="GO" id="GO:0009435">
    <property type="term" value="P:NAD+ biosynthetic process"/>
    <property type="evidence" value="ECO:0007669"/>
    <property type="project" value="UniProtKB-UniPathway"/>
</dbReference>
<keyword evidence="1 5" id="KW-0808">Transferase</keyword>
<dbReference type="InterPro" id="IPR053190">
    <property type="entry name" value="NAPRTase-like"/>
</dbReference>
<evidence type="ECO:0000259" key="2">
    <source>
        <dbReference type="Pfam" id="PF01729"/>
    </source>
</evidence>
<dbReference type="InterPro" id="IPR022412">
    <property type="entry name" value="Quinolinate_PRibosylTrfase_N"/>
</dbReference>
<protein>
    <submittedName>
        <fullName evidence="5">Nicotinate phosphoribosyltransferase</fullName>
        <ecNumber evidence="5">6.3.4.21</ecNumber>
    </submittedName>
</protein>
<dbReference type="Gene3D" id="3.20.140.10">
    <property type="entry name" value="nicotinate phosphoribosyltransferase"/>
    <property type="match status" value="1"/>
</dbReference>
<feature type="domain" description="Nicotinate phosphoribosyltransferase C-terminal" evidence="4">
    <location>
        <begin position="350"/>
        <end position="391"/>
    </location>
</feature>
<name>A0A7C5L9N5_CALS0</name>
<sequence>MSGKPTIYVATPDRIKRGEVTDIYFQRTKAILERNASSEVSVVAETHAYSLPTGYDWAVLAGVEEVAWLLEGLPVNVYAMDEGTVFNVMEPVLSIEGRYVDFAVYEPSLLGMLRHASSVATKAARVKMAAGSKSVLFFGIRCVHPAVTPMVDRAAYIGGCDAVSGVVGAEMLGLRPTGTMPHALIIATGDQRTAWRLFHDVMPPEVPRIALVDTFADERFESLMAAETLGKDLYGVRLDTPSSRRGSIRKIVEETRWALDINGFKHVKIFLSGGVDEDTVRELCDVVDGFGVGTSIAFPLSIDLSLDIVERDGKPMSKRGKLPGRKQVYRCSRHHDIVTGWSRYLESCPICSAEVRPLLKPLIENGKIVRHLPSPDEVRNYVLTQLKQLTQPSVVYGRPKFFL</sequence>
<dbReference type="PANTHER" id="PTHR43202:SF1">
    <property type="entry name" value="NICOTINATE PHOSPHORIBOSYLTRANSFERASE"/>
    <property type="match status" value="1"/>
</dbReference>
<dbReference type="NCBIfam" id="NF006415">
    <property type="entry name" value="PRK08662.1"/>
    <property type="match status" value="1"/>
</dbReference>
<dbReference type="GO" id="GO:0004516">
    <property type="term" value="F:nicotinate phosphoribosyltransferase activity"/>
    <property type="evidence" value="ECO:0007669"/>
    <property type="project" value="UniProtKB-EC"/>
</dbReference>
<keyword evidence="5" id="KW-0436">Ligase</keyword>
<dbReference type="UniPathway" id="UPA00253">
    <property type="reaction ID" value="UER00457"/>
</dbReference>
<reference evidence="5" key="1">
    <citation type="journal article" date="2020" name="mSystems">
        <title>Genome- and Community-Level Interaction Insights into Carbon Utilization and Element Cycling Functions of Hydrothermarchaeota in Hydrothermal Sediment.</title>
        <authorList>
            <person name="Zhou Z."/>
            <person name="Liu Y."/>
            <person name="Xu W."/>
            <person name="Pan J."/>
            <person name="Luo Z.H."/>
            <person name="Li M."/>
        </authorList>
    </citation>
    <scope>NUCLEOTIDE SEQUENCE [LARGE SCALE GENOMIC DNA]</scope>
    <source>
        <strain evidence="5">SpSt-1056</strain>
    </source>
</reference>
<dbReference type="InterPro" id="IPR002638">
    <property type="entry name" value="Quinolinate_PRibosylTrfase_C"/>
</dbReference>
<evidence type="ECO:0000259" key="3">
    <source>
        <dbReference type="Pfam" id="PF02749"/>
    </source>
</evidence>